<dbReference type="HOGENOM" id="CLU_361930_0_0_1"/>
<accession>A0A0C9Y4B9</accession>
<dbReference type="InterPro" id="IPR032436">
    <property type="entry name" value="URB1_C"/>
</dbReference>
<dbReference type="GO" id="GO:0000463">
    <property type="term" value="P:maturation of LSU-rRNA from tricistronic rRNA transcript (SSU-rRNA, 5.8S rRNA, LSU-rRNA)"/>
    <property type="evidence" value="ECO:0007669"/>
    <property type="project" value="TreeGrafter"/>
</dbReference>
<evidence type="ECO:0000313" key="3">
    <source>
        <dbReference type="Proteomes" id="UP000054018"/>
    </source>
</evidence>
<dbReference type="PANTHER" id="PTHR13500:SF0">
    <property type="entry name" value="NUCLEOLAR PRE-RIBOSOMAL-ASSOCIATED PROTEIN 1"/>
    <property type="match status" value="1"/>
</dbReference>
<dbReference type="AlphaFoldDB" id="A0A0C9Y4B9"/>
<feature type="non-terminal residue" evidence="2">
    <location>
        <position position="1"/>
    </location>
</feature>
<feature type="non-terminal residue" evidence="2">
    <location>
        <position position="773"/>
    </location>
</feature>
<gene>
    <name evidence="2" type="ORF">PISMIDRAFT_469021</name>
</gene>
<feature type="domain" description="URB1 C-terminal" evidence="1">
    <location>
        <begin position="629"/>
        <end position="773"/>
    </location>
</feature>
<dbReference type="InterPro" id="IPR039844">
    <property type="entry name" value="URB1"/>
</dbReference>
<dbReference type="Proteomes" id="UP000054018">
    <property type="component" value="Unassembled WGS sequence"/>
</dbReference>
<reference evidence="2 3" key="1">
    <citation type="submission" date="2014-04" db="EMBL/GenBank/DDBJ databases">
        <authorList>
            <consortium name="DOE Joint Genome Institute"/>
            <person name="Kuo A."/>
            <person name="Kohler A."/>
            <person name="Costa M.D."/>
            <person name="Nagy L.G."/>
            <person name="Floudas D."/>
            <person name="Copeland A."/>
            <person name="Barry K.W."/>
            <person name="Cichocki N."/>
            <person name="Veneault-Fourrey C."/>
            <person name="LaButti K."/>
            <person name="Lindquist E.A."/>
            <person name="Lipzen A."/>
            <person name="Lundell T."/>
            <person name="Morin E."/>
            <person name="Murat C."/>
            <person name="Sun H."/>
            <person name="Tunlid A."/>
            <person name="Henrissat B."/>
            <person name="Grigoriev I.V."/>
            <person name="Hibbett D.S."/>
            <person name="Martin F."/>
            <person name="Nordberg H.P."/>
            <person name="Cantor M.N."/>
            <person name="Hua S.X."/>
        </authorList>
    </citation>
    <scope>NUCLEOTIDE SEQUENCE [LARGE SCALE GENOMIC DNA]</scope>
    <source>
        <strain evidence="2 3">441</strain>
    </source>
</reference>
<dbReference type="InterPro" id="IPR016024">
    <property type="entry name" value="ARM-type_fold"/>
</dbReference>
<evidence type="ECO:0000313" key="2">
    <source>
        <dbReference type="EMBL" id="KIK11911.1"/>
    </source>
</evidence>
<dbReference type="GO" id="GO:0005730">
    <property type="term" value="C:nucleolus"/>
    <property type="evidence" value="ECO:0007669"/>
    <property type="project" value="TreeGrafter"/>
</dbReference>
<sequence>ATKDLLLLLSEVFSGATARLENRDVQNLKATTVALATFFGLCLSVDISNEVHDALQKFIQVTLNPTSLDDRKVLAPIAAQWAGSVKEMLSSEQHDKLRLAKPWIRFMELSELYAALNLIETSQQQDSVISRFLEELLSAVEQLQGSNGGPPEQLPVARLLGLQKQLPESPLLEGMIARSLAAQLPVAYHGILPDSLPSEGLASLRLPRHNHLTSLTPDLISQFLEKETWTESTAQIVAVLLYAQASASPIVVHWLNSKKYEGLSIDHLSIVFAAFLDCSESDADQVIQLGDDVLCGLLEQLLSEWPSPGERRLRRLQCICHVLRQDTQRRPLLSTLLQKKVHALPLENFAFEAMYIVRRVLVVSGCESLVTSFVDRVLQWAVRHISNDGDHDEDAQNTLELLTNVSRSNLKLKAHLVEPLLTIIVKSHLHDLAALDLAVSLLGNTELKPVVVNRLLQNILQHEDFFNFLGKDSTPSQRNGITGLLDGLFRLHPTNTCHPSHIEPLVRVYGGTMSTSDRRLLSIMRLFEAEKRTSISPFFSTWSPSPDVSATNILEVVQNFDPVKMLRTCLFFPGWRRFGDDAKGVKESPTDEHMYDPLLVIALSAQMLVESPPTAALAWVKLFRTNVVSLLIRCLSSKDVNTREAASCQLAMISDGIQKSNMQEKSQALYVLQLLKNVMNPTADNVPRRLPTYSTLILLHALRGIFHPSNFIYPRTARFLLQRPELDVTDVPMLFNMLYSNSDDWKKERAWMIRMLADGMTSTEDWRVLKRRH</sequence>
<evidence type="ECO:0000259" key="1">
    <source>
        <dbReference type="Pfam" id="PF16201"/>
    </source>
</evidence>
<dbReference type="STRING" id="765257.A0A0C9Y4B9"/>
<name>A0A0C9Y4B9_9AGAM</name>
<dbReference type="EMBL" id="KN834141">
    <property type="protein sequence ID" value="KIK11911.1"/>
    <property type="molecule type" value="Genomic_DNA"/>
</dbReference>
<dbReference type="GO" id="GO:0000466">
    <property type="term" value="P:maturation of 5.8S rRNA from tricistronic rRNA transcript (SSU-rRNA, 5.8S rRNA, LSU-rRNA)"/>
    <property type="evidence" value="ECO:0007669"/>
    <property type="project" value="TreeGrafter"/>
</dbReference>
<proteinExistence type="predicted"/>
<organism evidence="2 3">
    <name type="scientific">Pisolithus microcarpus 441</name>
    <dbReference type="NCBI Taxonomy" id="765257"/>
    <lineage>
        <taxon>Eukaryota</taxon>
        <taxon>Fungi</taxon>
        <taxon>Dikarya</taxon>
        <taxon>Basidiomycota</taxon>
        <taxon>Agaricomycotina</taxon>
        <taxon>Agaricomycetes</taxon>
        <taxon>Agaricomycetidae</taxon>
        <taxon>Boletales</taxon>
        <taxon>Sclerodermatineae</taxon>
        <taxon>Pisolithaceae</taxon>
        <taxon>Pisolithus</taxon>
    </lineage>
</organism>
<protein>
    <recommendedName>
        <fullName evidence="1">URB1 C-terminal domain-containing protein</fullName>
    </recommendedName>
</protein>
<dbReference type="PANTHER" id="PTHR13500">
    <property type="entry name" value="NUCLEOLAR PRERIBOSOMAL-ASSOCIATED PROTEIN 1"/>
    <property type="match status" value="1"/>
</dbReference>
<dbReference type="SUPFAM" id="SSF48371">
    <property type="entry name" value="ARM repeat"/>
    <property type="match status" value="1"/>
</dbReference>
<keyword evidence="3" id="KW-1185">Reference proteome</keyword>
<reference evidence="3" key="2">
    <citation type="submission" date="2015-01" db="EMBL/GenBank/DDBJ databases">
        <title>Evolutionary Origins and Diversification of the Mycorrhizal Mutualists.</title>
        <authorList>
            <consortium name="DOE Joint Genome Institute"/>
            <consortium name="Mycorrhizal Genomics Consortium"/>
            <person name="Kohler A."/>
            <person name="Kuo A."/>
            <person name="Nagy L.G."/>
            <person name="Floudas D."/>
            <person name="Copeland A."/>
            <person name="Barry K.W."/>
            <person name="Cichocki N."/>
            <person name="Veneault-Fourrey C."/>
            <person name="LaButti K."/>
            <person name="Lindquist E.A."/>
            <person name="Lipzen A."/>
            <person name="Lundell T."/>
            <person name="Morin E."/>
            <person name="Murat C."/>
            <person name="Riley R."/>
            <person name="Ohm R."/>
            <person name="Sun H."/>
            <person name="Tunlid A."/>
            <person name="Henrissat B."/>
            <person name="Grigoriev I.V."/>
            <person name="Hibbett D.S."/>
            <person name="Martin F."/>
        </authorList>
    </citation>
    <scope>NUCLEOTIDE SEQUENCE [LARGE SCALE GENOMIC DNA]</scope>
    <source>
        <strain evidence="3">441</strain>
    </source>
</reference>
<dbReference type="OrthoDB" id="2687486at2759"/>
<dbReference type="Pfam" id="PF16201">
    <property type="entry name" value="NopRA1"/>
    <property type="match status" value="1"/>
</dbReference>